<evidence type="ECO:0000259" key="1">
    <source>
        <dbReference type="Pfam" id="PF00534"/>
    </source>
</evidence>
<evidence type="ECO:0000313" key="4">
    <source>
        <dbReference type="Proteomes" id="UP000029481"/>
    </source>
</evidence>
<evidence type="ECO:0000313" key="3">
    <source>
        <dbReference type="EMBL" id="AIR06919.1"/>
    </source>
</evidence>
<dbReference type="EMBL" id="CP009451">
    <property type="protein sequence ID" value="AIR06919.1"/>
    <property type="molecule type" value="Genomic_DNA"/>
</dbReference>
<dbReference type="Pfam" id="PF00534">
    <property type="entry name" value="Glycos_transf_1"/>
    <property type="match status" value="1"/>
</dbReference>
<feature type="domain" description="Glycosyltransferase subfamily 4-like N-terminal" evidence="2">
    <location>
        <begin position="62"/>
        <end position="163"/>
    </location>
</feature>
<dbReference type="AlphaFoldDB" id="A0A089Q8Z6"/>
<proteinExistence type="predicted"/>
<name>A0A089Q8Z6_9ENTR</name>
<evidence type="ECO:0008006" key="5">
    <source>
        <dbReference type="Google" id="ProtNLM"/>
    </source>
</evidence>
<dbReference type="InterPro" id="IPR028098">
    <property type="entry name" value="Glyco_trans_4-like_N"/>
</dbReference>
<dbReference type="OrthoDB" id="4611853at2"/>
<dbReference type="PANTHER" id="PTHR12526">
    <property type="entry name" value="GLYCOSYLTRANSFERASE"/>
    <property type="match status" value="1"/>
</dbReference>
<dbReference type="RefSeq" id="WP_038481324.1">
    <property type="nucleotide sequence ID" value="NZ_CP009451.1"/>
</dbReference>
<dbReference type="KEGG" id="cnt:JT31_20515"/>
<dbReference type="CDD" id="cd03801">
    <property type="entry name" value="GT4_PimA-like"/>
    <property type="match status" value="1"/>
</dbReference>
<evidence type="ECO:0000259" key="2">
    <source>
        <dbReference type="Pfam" id="PF13439"/>
    </source>
</evidence>
<dbReference type="GO" id="GO:1901135">
    <property type="term" value="P:carbohydrate derivative metabolic process"/>
    <property type="evidence" value="ECO:0007669"/>
    <property type="project" value="UniProtKB-ARBA"/>
</dbReference>
<sequence>MKKIAVIIPSVQNVGPVRVAYDIIEELKNKYSEASDMVYFEVFYLDSKGNMQFPCDQNKLTLKNFHKLYDFDVIHSHMIRPDFINAITPFFKGKKVSTIHNIVETDLFYSYGKTISFVFSKIWRLIWCQLDTKIVLTDVAKKYYIEKIKINENEIEVINNGVEPLNKKSDFDKDIFDVASDFRSKGLKILGSIALFNKRKGLEQIIRVLAIDPGLSCIIIGDGPIMDELNSLSESLGVVDRVYFPGFRDNGKEHMFLFDCYVMPSREEGFPLALTEALSSNVVTVCSDIPVFKEILDYDTTTFFQLDDIISLKKAIHHSISNSNRLANAARIKFDTAYTREVMADNYLDIYLK</sequence>
<dbReference type="SUPFAM" id="SSF53756">
    <property type="entry name" value="UDP-Glycosyltransferase/glycogen phosphorylase"/>
    <property type="match status" value="1"/>
</dbReference>
<protein>
    <recommendedName>
        <fullName evidence="5">Glycosyltransferase</fullName>
    </recommendedName>
</protein>
<dbReference type="GO" id="GO:0016757">
    <property type="term" value="F:glycosyltransferase activity"/>
    <property type="evidence" value="ECO:0007669"/>
    <property type="project" value="InterPro"/>
</dbReference>
<keyword evidence="4" id="KW-1185">Reference proteome</keyword>
<feature type="domain" description="Glycosyl transferase family 1" evidence="1">
    <location>
        <begin position="185"/>
        <end position="327"/>
    </location>
</feature>
<reference evidence="3 4" key="1">
    <citation type="submission" date="2014-09" db="EMBL/GenBank/DDBJ databases">
        <title>Cedecea neteri SSMD04 Genome Sequencing.</title>
        <authorList>
            <person name="Tan J.-Y."/>
        </authorList>
    </citation>
    <scope>NUCLEOTIDE SEQUENCE [LARGE SCALE GENOMIC DNA]</scope>
    <source>
        <strain evidence="3 4">SSMD04</strain>
    </source>
</reference>
<dbReference type="Pfam" id="PF13439">
    <property type="entry name" value="Glyco_transf_4"/>
    <property type="match status" value="1"/>
</dbReference>
<accession>A0A089Q8Z6</accession>
<dbReference type="InterPro" id="IPR001296">
    <property type="entry name" value="Glyco_trans_1"/>
</dbReference>
<dbReference type="Proteomes" id="UP000029481">
    <property type="component" value="Chromosome"/>
</dbReference>
<gene>
    <name evidence="3" type="ORF">JT31_20515</name>
</gene>
<dbReference type="Gene3D" id="3.40.50.2000">
    <property type="entry name" value="Glycogen Phosphorylase B"/>
    <property type="match status" value="2"/>
</dbReference>
<dbReference type="PANTHER" id="PTHR12526:SF630">
    <property type="entry name" value="GLYCOSYLTRANSFERASE"/>
    <property type="match status" value="1"/>
</dbReference>
<organism evidence="3 4">
    <name type="scientific">Cedecea neteri</name>
    <dbReference type="NCBI Taxonomy" id="158822"/>
    <lineage>
        <taxon>Bacteria</taxon>
        <taxon>Pseudomonadati</taxon>
        <taxon>Pseudomonadota</taxon>
        <taxon>Gammaproteobacteria</taxon>
        <taxon>Enterobacterales</taxon>
        <taxon>Enterobacteriaceae</taxon>
        <taxon>Cedecea</taxon>
    </lineage>
</organism>